<dbReference type="InterPro" id="IPR050482">
    <property type="entry name" value="Sensor_HK_TwoCompSys"/>
</dbReference>
<dbReference type="InterPro" id="IPR011712">
    <property type="entry name" value="Sig_transdc_His_kin_sub3_dim/P"/>
</dbReference>
<dbReference type="SUPFAM" id="SSF55874">
    <property type="entry name" value="ATPase domain of HSP90 chaperone/DNA topoisomerase II/histidine kinase"/>
    <property type="match status" value="1"/>
</dbReference>
<dbReference type="Pfam" id="PF02518">
    <property type="entry name" value="HATPase_c"/>
    <property type="match status" value="1"/>
</dbReference>
<dbReference type="GO" id="GO:0046983">
    <property type="term" value="F:protein dimerization activity"/>
    <property type="evidence" value="ECO:0007669"/>
    <property type="project" value="InterPro"/>
</dbReference>
<dbReference type="PANTHER" id="PTHR24421">
    <property type="entry name" value="NITRATE/NITRITE SENSOR PROTEIN NARX-RELATED"/>
    <property type="match status" value="1"/>
</dbReference>
<dbReference type="AlphaFoldDB" id="A0A7W5ZQV7"/>
<proteinExistence type="predicted"/>
<comment type="caution">
    <text evidence="9">The sequence shown here is derived from an EMBL/GenBank/DDBJ whole genome shotgun (WGS) entry which is preliminary data.</text>
</comment>
<evidence type="ECO:0000256" key="1">
    <source>
        <dbReference type="ARBA" id="ARBA00022679"/>
    </source>
</evidence>
<dbReference type="Gene3D" id="1.20.5.1930">
    <property type="match status" value="1"/>
</dbReference>
<feature type="transmembrane region" description="Helical" evidence="4">
    <location>
        <begin position="309"/>
        <end position="332"/>
    </location>
</feature>
<feature type="domain" description="Signal transduction histidine kinase subgroup 3 dimerisation and phosphoacceptor" evidence="8">
    <location>
        <begin position="399"/>
        <end position="463"/>
    </location>
</feature>
<dbReference type="InterPro" id="IPR003594">
    <property type="entry name" value="HATPase_dom"/>
</dbReference>
<keyword evidence="3" id="KW-0902">Two-component regulatory system</keyword>
<evidence type="ECO:0000259" key="8">
    <source>
        <dbReference type="Pfam" id="PF07730"/>
    </source>
</evidence>
<keyword evidence="1" id="KW-0808">Transferase</keyword>
<dbReference type="GO" id="GO:0000155">
    <property type="term" value="F:phosphorelay sensor kinase activity"/>
    <property type="evidence" value="ECO:0007669"/>
    <property type="project" value="InterPro"/>
</dbReference>
<evidence type="ECO:0000256" key="4">
    <source>
        <dbReference type="SAM" id="Phobius"/>
    </source>
</evidence>
<feature type="transmembrane region" description="Helical" evidence="4">
    <location>
        <begin position="187"/>
        <end position="208"/>
    </location>
</feature>
<evidence type="ECO:0000256" key="2">
    <source>
        <dbReference type="ARBA" id="ARBA00022777"/>
    </source>
</evidence>
<dbReference type="InterPro" id="IPR036890">
    <property type="entry name" value="HATPase_C_sf"/>
</dbReference>
<evidence type="ECO:0000259" key="6">
    <source>
        <dbReference type="Pfam" id="PF07695"/>
    </source>
</evidence>
<dbReference type="EMBL" id="JACIBY010000015">
    <property type="protein sequence ID" value="MBB3841281.1"/>
    <property type="molecule type" value="Genomic_DNA"/>
</dbReference>
<dbReference type="RefSeq" id="WP_183978842.1">
    <property type="nucleotide sequence ID" value="NZ_JACIBY010000015.1"/>
</dbReference>
<dbReference type="CDD" id="cd16917">
    <property type="entry name" value="HATPase_UhpB-NarQ-NarX-like"/>
    <property type="match status" value="1"/>
</dbReference>
<evidence type="ECO:0000259" key="7">
    <source>
        <dbReference type="Pfam" id="PF07696"/>
    </source>
</evidence>
<name>A0A7W5ZQV7_9BACT</name>
<organism evidence="9 10">
    <name type="scientific">Runella defluvii</name>
    <dbReference type="NCBI Taxonomy" id="370973"/>
    <lineage>
        <taxon>Bacteria</taxon>
        <taxon>Pseudomonadati</taxon>
        <taxon>Bacteroidota</taxon>
        <taxon>Cytophagia</taxon>
        <taxon>Cytophagales</taxon>
        <taxon>Spirosomataceae</taxon>
        <taxon>Runella</taxon>
    </lineage>
</organism>
<evidence type="ECO:0000259" key="5">
    <source>
        <dbReference type="Pfam" id="PF02518"/>
    </source>
</evidence>
<evidence type="ECO:0000256" key="3">
    <source>
        <dbReference type="ARBA" id="ARBA00023012"/>
    </source>
</evidence>
<keyword evidence="4" id="KW-0812">Transmembrane</keyword>
<keyword evidence="10" id="KW-1185">Reference proteome</keyword>
<keyword evidence="4" id="KW-0472">Membrane</keyword>
<reference evidence="9 10" key="1">
    <citation type="submission" date="2020-08" db="EMBL/GenBank/DDBJ databases">
        <title>Genomic Encyclopedia of Type Strains, Phase IV (KMG-IV): sequencing the most valuable type-strain genomes for metagenomic binning, comparative biology and taxonomic classification.</title>
        <authorList>
            <person name="Goeker M."/>
        </authorList>
    </citation>
    <scope>NUCLEOTIDE SEQUENCE [LARGE SCALE GENOMIC DNA]</scope>
    <source>
        <strain evidence="9 10">DSM 17976</strain>
    </source>
</reference>
<feature type="transmembrane region" description="Helical" evidence="4">
    <location>
        <begin position="157"/>
        <end position="180"/>
    </location>
</feature>
<gene>
    <name evidence="9" type="ORF">FHS57_005303</name>
</gene>
<feature type="transmembrane region" description="Helical" evidence="4">
    <location>
        <begin position="338"/>
        <end position="360"/>
    </location>
</feature>
<dbReference type="Pfam" id="PF07695">
    <property type="entry name" value="7TMR-DISM_7TM"/>
    <property type="match status" value="1"/>
</dbReference>
<dbReference type="Gene3D" id="2.60.40.2380">
    <property type="match status" value="1"/>
</dbReference>
<dbReference type="GO" id="GO:0016020">
    <property type="term" value="C:membrane"/>
    <property type="evidence" value="ECO:0007669"/>
    <property type="project" value="InterPro"/>
</dbReference>
<feature type="domain" description="7TM-DISM receptor extracellular" evidence="7">
    <location>
        <begin position="10"/>
        <end position="143"/>
    </location>
</feature>
<dbReference type="Pfam" id="PF07696">
    <property type="entry name" value="7TMR-DISMED2"/>
    <property type="match status" value="1"/>
</dbReference>
<dbReference type="Pfam" id="PF07730">
    <property type="entry name" value="HisKA_3"/>
    <property type="match status" value="1"/>
</dbReference>
<dbReference type="Gene3D" id="3.30.565.10">
    <property type="entry name" value="Histidine kinase-like ATPase, C-terminal domain"/>
    <property type="match status" value="1"/>
</dbReference>
<keyword evidence="4" id="KW-1133">Transmembrane helix</keyword>
<accession>A0A7W5ZQV7</accession>
<feature type="domain" description="Histidine kinase/HSP90-like ATPase" evidence="5">
    <location>
        <begin position="504"/>
        <end position="588"/>
    </location>
</feature>
<feature type="transmembrane region" description="Helical" evidence="4">
    <location>
        <begin position="279"/>
        <end position="302"/>
    </location>
</feature>
<keyword evidence="2 9" id="KW-0418">Kinase</keyword>
<evidence type="ECO:0000313" key="10">
    <source>
        <dbReference type="Proteomes" id="UP000541352"/>
    </source>
</evidence>
<feature type="transmembrane region" description="Helical" evidence="4">
    <location>
        <begin position="220"/>
        <end position="243"/>
    </location>
</feature>
<dbReference type="Proteomes" id="UP000541352">
    <property type="component" value="Unassembled WGS sequence"/>
</dbReference>
<dbReference type="InterPro" id="IPR011623">
    <property type="entry name" value="7TMR_DISM_rcpt_extracell_dom1"/>
</dbReference>
<feature type="domain" description="7TM-DISM receptor extracellular" evidence="6">
    <location>
        <begin position="158"/>
        <end position="361"/>
    </location>
</feature>
<protein>
    <submittedName>
        <fullName evidence="9">Signal transduction histidine kinase</fullName>
    </submittedName>
</protein>
<dbReference type="InterPro" id="IPR011622">
    <property type="entry name" value="7TMR_DISM_rcpt_extracell_dom2"/>
</dbReference>
<feature type="transmembrane region" description="Helical" evidence="4">
    <location>
        <begin position="255"/>
        <end position="273"/>
    </location>
</feature>
<evidence type="ECO:0000313" key="9">
    <source>
        <dbReference type="EMBL" id="MBB3841281.1"/>
    </source>
</evidence>
<sequence>MVDTELWKHPALEYLADTSQKLTVQQLRKDSSFFFKRPLGISADLGFNDQDVWLRFKVKKQTDRQIHWVISNDYPMVEELDVFVFNEQTGEVNHQTLKEAIPGYQRNINVHQCAIPLELVPHVLYSVYIKLRTGDAKKIQFRVAETYYFYETYLDELWFWSGHLGFVICMIVVQLVFLLVTKERNFLLYLLFLMGYLLVAIVGGYGIIDQLLWPNHVWMKGYSIVIAVVISNFLGVLFYAHALHLRVLAPTLYKLMRIDAIASVVLSIWIFFFERLISPNVYSCAIIIVFFCLVSISCIVSYRRGNPSAIYYLFGTLSYFIGVIVVLLWTLAYLTPNLFVINAMHIGSMFEMVFFMWALADDYRRTREEREQSQKELIHTLRTQNEEISKAQIKGQTLERKRVAADLHDSLGGTLSAIRWTLSSINSESLTEQEKQVYESLVEMTNEAQQRVRFLSHNLVPENLEADGLAISVEKLTEKLNRNNRTRFKTEINLDKKYDKQVEFELYSISLELINNIIKHSRAKEAVVRLYEQDNHLHLDIEDDGVGMQDYNHQGKGLGNIQERISSLRGTWQIESNGKGTHASAQVPIS</sequence>